<dbReference type="InterPro" id="IPR035472">
    <property type="entry name" value="RpiR-like_SIS"/>
</dbReference>
<dbReference type="GO" id="GO:0097367">
    <property type="term" value="F:carbohydrate derivative binding"/>
    <property type="evidence" value="ECO:0007669"/>
    <property type="project" value="InterPro"/>
</dbReference>
<dbReference type="Pfam" id="PF13580">
    <property type="entry name" value="SIS_2"/>
    <property type="match status" value="1"/>
</dbReference>
<dbReference type="EMBL" id="JACCBD010000001">
    <property type="protein sequence ID" value="NYD27850.1"/>
    <property type="molecule type" value="Genomic_DNA"/>
</dbReference>
<keyword evidence="3" id="KW-1185">Reference proteome</keyword>
<accession>A0A852RG53</accession>
<organism evidence="2 3">
    <name type="scientific">Leucobacter aridicollis</name>
    <dbReference type="NCBI Taxonomy" id="283878"/>
    <lineage>
        <taxon>Bacteria</taxon>
        <taxon>Bacillati</taxon>
        <taxon>Actinomycetota</taxon>
        <taxon>Actinomycetes</taxon>
        <taxon>Micrococcales</taxon>
        <taxon>Microbacteriaceae</taxon>
        <taxon>Leucobacter</taxon>
    </lineage>
</organism>
<dbReference type="Gene3D" id="3.40.50.10490">
    <property type="entry name" value="Glucose-6-phosphate isomerase like protein, domain 1"/>
    <property type="match status" value="1"/>
</dbReference>
<dbReference type="AlphaFoldDB" id="A0A852RG53"/>
<dbReference type="InterPro" id="IPR046348">
    <property type="entry name" value="SIS_dom_sf"/>
</dbReference>
<comment type="caution">
    <text evidence="2">The sequence shown here is derived from an EMBL/GenBank/DDBJ whole genome shotgun (WGS) entry which is preliminary data.</text>
</comment>
<reference evidence="2 3" key="1">
    <citation type="submission" date="2020-07" db="EMBL/GenBank/DDBJ databases">
        <title>Sequencing the genomes of 1000 actinobacteria strains.</title>
        <authorList>
            <person name="Klenk H.-P."/>
        </authorList>
    </citation>
    <scope>NUCLEOTIDE SEQUENCE [LARGE SCALE GENOMIC DNA]</scope>
    <source>
        <strain evidence="2 3">DSM 17380</strain>
    </source>
</reference>
<dbReference type="PANTHER" id="PTHR30390:SF7">
    <property type="entry name" value="PHOSPHOHEPTOSE ISOMERASE"/>
    <property type="match status" value="1"/>
</dbReference>
<proteinExistence type="predicted"/>
<evidence type="ECO:0000313" key="2">
    <source>
        <dbReference type="EMBL" id="NYD27850.1"/>
    </source>
</evidence>
<protein>
    <submittedName>
        <fullName evidence="2">Putative phosphosugar-binding protein</fullName>
    </submittedName>
</protein>
<dbReference type="RefSeq" id="WP_185987646.1">
    <property type="nucleotide sequence ID" value="NZ_BAAALZ010000001.1"/>
</dbReference>
<sequence length="250" mass="26326">MTERIVEFHDEVARRLAQLTCTAEEGGFDAAIALLSETVAADGVIHAFGTGHSEAFAMEIAGRAGGLIPTNKVALRDVVIRGNRDVSALTGFPPLERDPEIGDELFSTILREPQDAFIIASNSGVNGSIVGMALRAKAAGHPVIAVTSLQHTSRVTPTHPSGKRLSEIADIVIDNLAPYGDAVLSGSTPVGAVSSITSAFIAQLLTVGISERLGRAGQAPPVFLSANIPGGDEHNRRHETHYGERIRRIA</sequence>
<dbReference type="Proteomes" id="UP000586095">
    <property type="component" value="Unassembled WGS sequence"/>
</dbReference>
<feature type="domain" description="SIS" evidence="1">
    <location>
        <begin position="35"/>
        <end position="215"/>
    </location>
</feature>
<dbReference type="InterPro" id="IPR050099">
    <property type="entry name" value="SIS_GmhA/DiaA_subfam"/>
</dbReference>
<dbReference type="PANTHER" id="PTHR30390">
    <property type="entry name" value="SEDOHEPTULOSE 7-PHOSPHATE ISOMERASE / DNAA INITIATOR-ASSOCIATING FACTOR FOR REPLICATION INITIATION"/>
    <property type="match status" value="1"/>
</dbReference>
<dbReference type="InterPro" id="IPR001347">
    <property type="entry name" value="SIS_dom"/>
</dbReference>
<evidence type="ECO:0000259" key="1">
    <source>
        <dbReference type="PROSITE" id="PS51464"/>
    </source>
</evidence>
<evidence type="ECO:0000313" key="3">
    <source>
        <dbReference type="Proteomes" id="UP000586095"/>
    </source>
</evidence>
<dbReference type="NCBIfam" id="NF002805">
    <property type="entry name" value="PRK02947.1"/>
    <property type="match status" value="1"/>
</dbReference>
<dbReference type="CDD" id="cd05013">
    <property type="entry name" value="SIS_RpiR"/>
    <property type="match status" value="1"/>
</dbReference>
<dbReference type="GO" id="GO:1901135">
    <property type="term" value="P:carbohydrate derivative metabolic process"/>
    <property type="evidence" value="ECO:0007669"/>
    <property type="project" value="InterPro"/>
</dbReference>
<dbReference type="PROSITE" id="PS51464">
    <property type="entry name" value="SIS"/>
    <property type="match status" value="1"/>
</dbReference>
<dbReference type="SUPFAM" id="SSF53697">
    <property type="entry name" value="SIS domain"/>
    <property type="match status" value="1"/>
</dbReference>
<name>A0A852RG53_9MICO</name>
<gene>
    <name evidence="2" type="ORF">BJ960_002653</name>
</gene>